<evidence type="ECO:0000256" key="3">
    <source>
        <dbReference type="ARBA" id="ARBA00022679"/>
    </source>
</evidence>
<evidence type="ECO:0000256" key="4">
    <source>
        <dbReference type="ARBA" id="ARBA00022723"/>
    </source>
</evidence>
<keyword evidence="2" id="KW-0104">Cadmium</keyword>
<evidence type="ECO:0000256" key="5">
    <source>
        <dbReference type="SAM" id="MobiDB-lite"/>
    </source>
</evidence>
<feature type="region of interest" description="Disordered" evidence="5">
    <location>
        <begin position="1"/>
        <end position="31"/>
    </location>
</feature>
<dbReference type="GO" id="GO:0046938">
    <property type="term" value="P:phytochelatin biosynthetic process"/>
    <property type="evidence" value="ECO:0007669"/>
    <property type="project" value="InterPro"/>
</dbReference>
<dbReference type="Proteomes" id="UP000298138">
    <property type="component" value="Unassembled WGS sequence"/>
</dbReference>
<evidence type="ECO:0000256" key="1">
    <source>
        <dbReference type="ARBA" id="ARBA00012468"/>
    </source>
</evidence>
<proteinExistence type="predicted"/>
<dbReference type="AlphaFoldDB" id="A0A4S2N4B2"/>
<feature type="compositionally biased region" description="Polar residues" evidence="5">
    <location>
        <begin position="1"/>
        <end position="16"/>
    </location>
</feature>
<dbReference type="GO" id="GO:0016756">
    <property type="term" value="F:glutathione gamma-glutamylcysteinyltransferase activity"/>
    <property type="evidence" value="ECO:0007669"/>
    <property type="project" value="UniProtKB-EC"/>
</dbReference>
<dbReference type="OrthoDB" id="448954at2759"/>
<dbReference type="STRING" id="341454.A0A4S2N4B2"/>
<name>A0A4S2N4B2_9PEZI</name>
<keyword evidence="8" id="KW-1185">Reference proteome</keyword>
<sequence length="505" mass="56001">MFNTLRRSAVQRSCRTPSHHRTLQPNSRLAKSLDITLPRPIVEIRRSQSSTAATTSTTIPGLYRTASTTSLPTVIPSPPPPPSMAMARPTSSFYMRKLPSEKLVGYETPEGKTLFRHALEEANLEAFFPLSQQFLTQNEPAYCGIGTLCMILNALKVDPGVVWKGPWRWFSEDMLDCCRPLEWVKTNGITLSEFSCLARCNGLEAETRFADQITFEQFEQDVIACCRSESQFMAVSYSRRSLGQTGSGHFSPVGGYSSKNGGMVLILDVARFKYPSYWVPIRLLFESLIPIDTITGQPRGYSVLRRPRRAVTVSALLTLNATTGTWPTIYKPLIQLGRSAETYTELLESLCGTLGEPTGLPAVISRFEEHRSKAFAYKAGASPPLTVQPAEGLRAQADYKSRVESLHQHITANCKLYQTLQIDELAKVEMTVFLLALFSLEDFLAVLKDNVRAEVRSMVELDLRDARIRAEVGGVVQQMGGLVTCGREEACCKVSDGGERTCCAK</sequence>
<dbReference type="FunFam" id="3.90.70.30:FF:000001">
    <property type="entry name" value="Glutathione gamma-glutamylcysteinyltransferase 1"/>
    <property type="match status" value="1"/>
</dbReference>
<protein>
    <recommendedName>
        <fullName evidence="1">glutathione gamma-glutamylcysteinyltransferase</fullName>
        <ecNumber evidence="1">2.3.2.15</ecNumber>
    </recommendedName>
</protein>
<dbReference type="PROSITE" id="PS51443">
    <property type="entry name" value="PCS"/>
    <property type="match status" value="1"/>
</dbReference>
<dbReference type="Pfam" id="PF05023">
    <property type="entry name" value="Phytochelatin"/>
    <property type="match status" value="1"/>
</dbReference>
<evidence type="ECO:0000313" key="8">
    <source>
        <dbReference type="Proteomes" id="UP000298138"/>
    </source>
</evidence>
<dbReference type="GO" id="GO:0046872">
    <property type="term" value="F:metal ion binding"/>
    <property type="evidence" value="ECO:0007669"/>
    <property type="project" value="UniProtKB-KW"/>
</dbReference>
<dbReference type="Gene3D" id="3.90.70.30">
    <property type="entry name" value="Phytochelatin synthase, N-terminal domain"/>
    <property type="match status" value="1"/>
</dbReference>
<evidence type="ECO:0000259" key="6">
    <source>
        <dbReference type="PROSITE" id="PS51443"/>
    </source>
</evidence>
<dbReference type="InParanoid" id="A0A4S2N4B2"/>
<dbReference type="InterPro" id="IPR007719">
    <property type="entry name" value="PCS_N"/>
</dbReference>
<dbReference type="PANTHER" id="PTHR33447:SF2">
    <property type="entry name" value="GLUTATHIONE GAMMA-GLUTAMYLCYSTEINYLTRANSFERASE"/>
    <property type="match status" value="1"/>
</dbReference>
<gene>
    <name evidence="7" type="ORF">EX30DRAFT_338541</name>
</gene>
<feature type="domain" description="Peptidase C83" evidence="6">
    <location>
        <begin position="88"/>
        <end position="309"/>
    </location>
</feature>
<dbReference type="EMBL" id="ML220113">
    <property type="protein sequence ID" value="TGZ83963.1"/>
    <property type="molecule type" value="Genomic_DNA"/>
</dbReference>
<accession>A0A4S2N4B2</accession>
<evidence type="ECO:0000313" key="7">
    <source>
        <dbReference type="EMBL" id="TGZ83963.1"/>
    </source>
</evidence>
<keyword evidence="3" id="KW-0808">Transferase</keyword>
<dbReference type="PANTHER" id="PTHR33447">
    <property type="entry name" value="GLUTATHIONE GAMMA-GLUTAMYLCYSTEINYLTRANSFERASE"/>
    <property type="match status" value="1"/>
</dbReference>
<dbReference type="GO" id="GO:0010273">
    <property type="term" value="P:detoxification of copper ion"/>
    <property type="evidence" value="ECO:0007669"/>
    <property type="project" value="TreeGrafter"/>
</dbReference>
<reference evidence="7 8" key="1">
    <citation type="submission" date="2019-04" db="EMBL/GenBank/DDBJ databases">
        <title>Comparative genomics and transcriptomics to analyze fruiting body development in filamentous ascomycetes.</title>
        <authorList>
            <consortium name="DOE Joint Genome Institute"/>
            <person name="Lutkenhaus R."/>
            <person name="Traeger S."/>
            <person name="Breuer J."/>
            <person name="Kuo A."/>
            <person name="Lipzen A."/>
            <person name="Pangilinan J."/>
            <person name="Dilworth D."/>
            <person name="Sandor L."/>
            <person name="Poggeler S."/>
            <person name="Barry K."/>
            <person name="Grigoriev I.V."/>
            <person name="Nowrousian M."/>
        </authorList>
    </citation>
    <scope>NUCLEOTIDE SEQUENCE [LARGE SCALE GENOMIC DNA]</scope>
    <source>
        <strain evidence="7 8">CBS 389.68</strain>
    </source>
</reference>
<keyword evidence="4" id="KW-0479">Metal-binding</keyword>
<dbReference type="InterPro" id="IPR040409">
    <property type="entry name" value="PCS-like"/>
</dbReference>
<evidence type="ECO:0000256" key="2">
    <source>
        <dbReference type="ARBA" id="ARBA00022539"/>
    </source>
</evidence>
<dbReference type="EC" id="2.3.2.15" evidence="1"/>
<organism evidence="7 8">
    <name type="scientific">Ascodesmis nigricans</name>
    <dbReference type="NCBI Taxonomy" id="341454"/>
    <lineage>
        <taxon>Eukaryota</taxon>
        <taxon>Fungi</taxon>
        <taxon>Dikarya</taxon>
        <taxon>Ascomycota</taxon>
        <taxon>Pezizomycotina</taxon>
        <taxon>Pezizomycetes</taxon>
        <taxon>Pezizales</taxon>
        <taxon>Ascodesmidaceae</taxon>
        <taxon>Ascodesmis</taxon>
    </lineage>
</organism>
<dbReference type="SUPFAM" id="SSF54001">
    <property type="entry name" value="Cysteine proteinases"/>
    <property type="match status" value="1"/>
</dbReference>
<dbReference type="InterPro" id="IPR038156">
    <property type="entry name" value="PCS_N_sf"/>
</dbReference>
<dbReference type="InterPro" id="IPR038765">
    <property type="entry name" value="Papain-like_cys_pep_sf"/>
</dbReference>
<dbReference type="GO" id="GO:0098849">
    <property type="term" value="P:cellular detoxification of cadmium ion"/>
    <property type="evidence" value="ECO:0007669"/>
    <property type="project" value="TreeGrafter"/>
</dbReference>